<gene>
    <name evidence="3" type="ORF">ENU66_00910</name>
</gene>
<dbReference type="InterPro" id="IPR051094">
    <property type="entry name" value="Diverse_Catalytic_Enzymes"/>
</dbReference>
<accession>A0A7V3ZWD5</accession>
<dbReference type="PROSITE" id="PS51831">
    <property type="entry name" value="HD"/>
    <property type="match status" value="1"/>
</dbReference>
<comment type="caution">
    <text evidence="3">The sequence shown here is derived from an EMBL/GenBank/DDBJ whole genome shotgun (WGS) entry which is preliminary data.</text>
</comment>
<dbReference type="Pfam" id="PF01966">
    <property type="entry name" value="HD"/>
    <property type="match status" value="1"/>
</dbReference>
<evidence type="ECO:0000259" key="2">
    <source>
        <dbReference type="PROSITE" id="PS51831"/>
    </source>
</evidence>
<dbReference type="NCBIfam" id="NF002327">
    <property type="entry name" value="PRK01286.1-2"/>
    <property type="match status" value="1"/>
</dbReference>
<organism evidence="3">
    <name type="scientific">candidate division WOR-3 bacterium</name>
    <dbReference type="NCBI Taxonomy" id="2052148"/>
    <lineage>
        <taxon>Bacteria</taxon>
        <taxon>Bacteria division WOR-3</taxon>
    </lineage>
</organism>
<dbReference type="AlphaFoldDB" id="A0A7V3ZWD5"/>
<protein>
    <submittedName>
        <fullName evidence="3">Deoxyguanosinetriphosphate triphosphohydrolase</fullName>
    </submittedName>
</protein>
<dbReference type="InterPro" id="IPR006261">
    <property type="entry name" value="dGTPase"/>
</dbReference>
<dbReference type="InterPro" id="IPR026875">
    <property type="entry name" value="PHydrolase_assoc_dom"/>
</dbReference>
<dbReference type="PANTHER" id="PTHR35795:SF1">
    <property type="entry name" value="BIS(5'-NUCLEOSYL)-TETRAPHOSPHATASE, SYMMETRICAL"/>
    <property type="match status" value="1"/>
</dbReference>
<dbReference type="NCBIfam" id="TIGR01353">
    <property type="entry name" value="dGTP_triPase"/>
    <property type="match status" value="1"/>
</dbReference>
<evidence type="ECO:0000256" key="1">
    <source>
        <dbReference type="ARBA" id="ARBA00022801"/>
    </source>
</evidence>
<dbReference type="InterPro" id="IPR006674">
    <property type="entry name" value="HD_domain"/>
</dbReference>
<feature type="domain" description="HD" evidence="2">
    <location>
        <begin position="74"/>
        <end position="195"/>
    </location>
</feature>
<dbReference type="PANTHER" id="PTHR35795">
    <property type="entry name" value="SLR1885 PROTEIN"/>
    <property type="match status" value="1"/>
</dbReference>
<dbReference type="GO" id="GO:0016793">
    <property type="term" value="F:triphosphoric monoester hydrolase activity"/>
    <property type="evidence" value="ECO:0007669"/>
    <property type="project" value="InterPro"/>
</dbReference>
<dbReference type="InterPro" id="IPR003607">
    <property type="entry name" value="HD/PDEase_dom"/>
</dbReference>
<dbReference type="SUPFAM" id="SSF109604">
    <property type="entry name" value="HD-domain/PDEase-like"/>
    <property type="match status" value="1"/>
</dbReference>
<reference evidence="3" key="1">
    <citation type="journal article" date="2020" name="mSystems">
        <title>Genome- and Community-Level Interaction Insights into Carbon Utilization and Element Cycling Functions of Hydrothermarchaeota in Hydrothermal Sediment.</title>
        <authorList>
            <person name="Zhou Z."/>
            <person name="Liu Y."/>
            <person name="Xu W."/>
            <person name="Pan J."/>
            <person name="Luo Z.H."/>
            <person name="Li M."/>
        </authorList>
    </citation>
    <scope>NUCLEOTIDE SEQUENCE [LARGE SCALE GENOMIC DNA]</scope>
    <source>
        <strain evidence="3">SpSt-69</strain>
    </source>
</reference>
<sequence length="347" mass="40438">MTIREILEEREYQILHPKAKKSKESKRAKREDPCPIRTEFQRDRDRIIHSKAFRRLKHKTQVFIQPEGDHFRTRLTHTLEVSQIARTIARALFLNEDLTEAISLGHDLGHTPFGHQGEYALNELMKDFGGFKHPEQGVRVVEILEKEGRGLNLTEEVKEGIAKHSKGFGKIISTKSMASTLEGQIVRISDIISYVNHDLDDAIRAKILTADEIPEEFIKYFGDTSSKRISFMVLDVINSTIKNDYKFISMSQETENMLERFRDFLKSKVYFSPLVVSESEKAKHVIEFLFNYFVKHYKEIPFYESIKSKVKDYPPQRAACDYISGMTDRFALLVFEEKFIPKAWSMF</sequence>
<keyword evidence="1 3" id="KW-0378">Hydrolase</keyword>
<dbReference type="CDD" id="cd00077">
    <property type="entry name" value="HDc"/>
    <property type="match status" value="1"/>
</dbReference>
<dbReference type="Gene3D" id="1.10.3210.10">
    <property type="entry name" value="Hypothetical protein af1432"/>
    <property type="match status" value="1"/>
</dbReference>
<evidence type="ECO:0000313" key="3">
    <source>
        <dbReference type="EMBL" id="HGL16893.1"/>
    </source>
</evidence>
<dbReference type="Pfam" id="PF13286">
    <property type="entry name" value="HD_assoc"/>
    <property type="match status" value="1"/>
</dbReference>
<dbReference type="EMBL" id="DTDJ01000011">
    <property type="protein sequence ID" value="HGL16893.1"/>
    <property type="molecule type" value="Genomic_DNA"/>
</dbReference>
<proteinExistence type="predicted"/>
<name>A0A7V3ZWD5_UNCW3</name>
<dbReference type="SMART" id="SM00471">
    <property type="entry name" value="HDc"/>
    <property type="match status" value="1"/>
</dbReference>